<evidence type="ECO:0000256" key="1">
    <source>
        <dbReference type="SAM" id="SignalP"/>
    </source>
</evidence>
<dbReference type="Pfam" id="PF18986">
    <property type="entry name" value="DUF5719"/>
    <property type="match status" value="1"/>
</dbReference>
<dbReference type="Proteomes" id="UP000661894">
    <property type="component" value="Unassembled WGS sequence"/>
</dbReference>
<feature type="signal peptide" evidence="1">
    <location>
        <begin position="1"/>
        <end position="32"/>
    </location>
</feature>
<gene>
    <name evidence="2" type="ORF">H9624_12220</name>
</gene>
<keyword evidence="3" id="KW-1185">Reference proteome</keyword>
<organism evidence="2 3">
    <name type="scientific">Oceanitalea stevensii</name>
    <dbReference type="NCBI Taxonomy" id="2763072"/>
    <lineage>
        <taxon>Bacteria</taxon>
        <taxon>Bacillati</taxon>
        <taxon>Actinomycetota</taxon>
        <taxon>Actinomycetes</taxon>
        <taxon>Micrococcales</taxon>
        <taxon>Bogoriellaceae</taxon>
        <taxon>Georgenia</taxon>
    </lineage>
</organism>
<evidence type="ECO:0000313" key="2">
    <source>
        <dbReference type="EMBL" id="MBD8063082.1"/>
    </source>
</evidence>
<dbReference type="InterPro" id="IPR006311">
    <property type="entry name" value="TAT_signal"/>
</dbReference>
<dbReference type="PROSITE" id="PS51318">
    <property type="entry name" value="TAT"/>
    <property type="match status" value="1"/>
</dbReference>
<keyword evidence="1" id="KW-0732">Signal</keyword>
<protein>
    <submittedName>
        <fullName evidence="2">Uncharacterized protein</fullName>
    </submittedName>
</protein>
<proteinExistence type="predicted"/>
<dbReference type="EMBL" id="JACSPO010000007">
    <property type="protein sequence ID" value="MBD8063082.1"/>
    <property type="molecule type" value="Genomic_DNA"/>
</dbReference>
<evidence type="ECO:0000313" key="3">
    <source>
        <dbReference type="Proteomes" id="UP000661894"/>
    </source>
</evidence>
<reference evidence="2 3" key="1">
    <citation type="submission" date="2020-08" db="EMBL/GenBank/DDBJ databases">
        <title>A Genomic Blueprint of the Chicken Gut Microbiome.</title>
        <authorList>
            <person name="Gilroy R."/>
            <person name="Ravi A."/>
            <person name="Getino M."/>
            <person name="Pursley I."/>
            <person name="Horton D.L."/>
            <person name="Alikhan N.-F."/>
            <person name="Baker D."/>
            <person name="Gharbi K."/>
            <person name="Hall N."/>
            <person name="Watson M."/>
            <person name="Adriaenssens E.M."/>
            <person name="Foster-Nyarko E."/>
            <person name="Jarju S."/>
            <person name="Secka A."/>
            <person name="Antonio M."/>
            <person name="Oren A."/>
            <person name="Chaudhuri R."/>
            <person name="La Ragione R.M."/>
            <person name="Hildebrand F."/>
            <person name="Pallen M.J."/>
        </authorList>
    </citation>
    <scope>NUCLEOTIDE SEQUENCE [LARGE SCALE GENOMIC DNA]</scope>
    <source>
        <strain evidence="2 3">Sa1BUA1</strain>
    </source>
</reference>
<comment type="caution">
    <text evidence="2">The sequence shown here is derived from an EMBL/GenBank/DDBJ whole genome shotgun (WGS) entry which is preliminary data.</text>
</comment>
<dbReference type="InterPro" id="IPR043777">
    <property type="entry name" value="DUF5719"/>
</dbReference>
<feature type="chain" id="PRO_5046029747" evidence="1">
    <location>
        <begin position="33"/>
        <end position="521"/>
    </location>
</feature>
<sequence>MSAPTNRRVLRRVTTAVSGAALLAAAAGVALAGQAVPVDVVAVDDVVVPVDAATVAQVCPGPPRLATAVAGEDLGYDEFDPEGSGTSTVLDVVTLARSEDQPPGALRLRPGLDAPAGEEVPLAGTARLAQRTDAGETTVLEAEPVEDVVALVAGTSVAVTESGDLRGLAATSCQSPSTSAWLVGGSTQPGDSAQLVLSNVGQTPASVTLSGWGSTGALDLSTAGTVLVPAGGQRIVLLEALAADPRVAVHVAATGGEVTALVQDSRLRGLVPAGTDLVAPSVPPAETVVVPGIFLGQSSGEEADAPAVRVVNPGEETATVTLELLGTEGPEAVPGAEELVLDPGAVVDVSLTGIPEGPWSAVVSADLPVTAAAVTTTVGRAGEEDPGTAPVDRAWAPAVPALASGVVAVPGDGVSSASLVLTNPSGDALDVELVPVLRDGTRGAAVTRTLGPRTTLREDAAALADGDVAALGVRATDGAVHGGLMLTASAPDGSLMSFVPLTEDARTASAVPLAPAPRPRG</sequence>
<name>A0ABR8Z405_9MICO</name>
<accession>A0ABR8Z405</accession>
<dbReference type="RefSeq" id="WP_251840183.1">
    <property type="nucleotide sequence ID" value="NZ_JACSPO010000007.1"/>
</dbReference>